<dbReference type="Proteomes" id="UP000321570">
    <property type="component" value="Unassembled WGS sequence"/>
</dbReference>
<reference evidence="2 3" key="1">
    <citation type="submission" date="2019-07" db="EMBL/GenBank/DDBJ databases">
        <authorList>
            <person name="Jastrzebski P J."/>
            <person name="Paukszto L."/>
            <person name="Jastrzebski P J."/>
        </authorList>
    </citation>
    <scope>NUCLEOTIDE SEQUENCE [LARGE SCALE GENOMIC DNA]</scope>
    <source>
        <strain evidence="2 3">WMS-il1</strain>
    </source>
</reference>
<proteinExistence type="predicted"/>
<keyword evidence="3" id="KW-1185">Reference proteome</keyword>
<organism evidence="2 3">
    <name type="scientific">Hymenolepis diminuta</name>
    <name type="common">Rat tapeworm</name>
    <dbReference type="NCBI Taxonomy" id="6216"/>
    <lineage>
        <taxon>Eukaryota</taxon>
        <taxon>Metazoa</taxon>
        <taxon>Spiralia</taxon>
        <taxon>Lophotrochozoa</taxon>
        <taxon>Platyhelminthes</taxon>
        <taxon>Cestoda</taxon>
        <taxon>Eucestoda</taxon>
        <taxon>Cyclophyllidea</taxon>
        <taxon>Hymenolepididae</taxon>
        <taxon>Hymenolepis</taxon>
    </lineage>
</organism>
<keyword evidence="1" id="KW-0732">Signal</keyword>
<dbReference type="EMBL" id="CABIJS010000333">
    <property type="protein sequence ID" value="VUZ49340.1"/>
    <property type="molecule type" value="Genomic_DNA"/>
</dbReference>
<protein>
    <submittedName>
        <fullName evidence="2">Uncharacterized protein</fullName>
    </submittedName>
</protein>
<dbReference type="AlphaFoldDB" id="A0A564YQA5"/>
<evidence type="ECO:0000256" key="1">
    <source>
        <dbReference type="SAM" id="SignalP"/>
    </source>
</evidence>
<accession>A0A564YQA5</accession>
<gene>
    <name evidence="2" type="ORF">WMSIL1_LOCUS8596</name>
</gene>
<feature type="signal peptide" evidence="1">
    <location>
        <begin position="1"/>
        <end position="17"/>
    </location>
</feature>
<name>A0A564YQA5_HYMDI</name>
<feature type="chain" id="PRO_5022107320" evidence="1">
    <location>
        <begin position="18"/>
        <end position="290"/>
    </location>
</feature>
<sequence length="290" mass="32558">MMLIWIYLYFIILQSIASEAQSVGMSILFTEYTSDAKRNAQIFSGVLCRPEYKDLEFSKISPIFLEELTIQATANELEDQYCLIKNSSIYVQIGPDYFYGPSFFPKQTETNNPKITRKSFTGFDLNLAIQNSVIEVAIAHLIGNLGVIKLAYIFDVTETDQNPFYIEEILGFLKGTVGQFRVYCVKNFHDPKELLSAVLVDDANVFVVNAKQESALKILQAGVTLAENNLNVQNANFFAIELSPNGNLSDYAEFATVPKPITPRDLIFRDTVVFALKALAEQLNKQASLN</sequence>
<evidence type="ECO:0000313" key="3">
    <source>
        <dbReference type="Proteomes" id="UP000321570"/>
    </source>
</evidence>
<evidence type="ECO:0000313" key="2">
    <source>
        <dbReference type="EMBL" id="VUZ49340.1"/>
    </source>
</evidence>